<accession>A0A1B1UEJ0</accession>
<evidence type="ECO:0000313" key="10">
    <source>
        <dbReference type="EMBL" id="ANW01182.1"/>
    </source>
</evidence>
<keyword evidence="11" id="KW-1185">Reference proteome</keyword>
<evidence type="ECO:0000256" key="4">
    <source>
        <dbReference type="ARBA" id="ARBA00022679"/>
    </source>
</evidence>
<name>A0A1B1UEJ0_9BRAD</name>
<dbReference type="InterPro" id="IPR003661">
    <property type="entry name" value="HisK_dim/P_dom"/>
</dbReference>
<reference evidence="10 11" key="1">
    <citation type="submission" date="2016-07" db="EMBL/GenBank/DDBJ databases">
        <title>Complete genome sequence of Bradyrhizobium icense LMTR 13T, a potential inoculant strain isolated from lima bean (Phaseolus lunatus) in Peru.</title>
        <authorList>
            <person name="Ormeno-Orrillo E."/>
            <person name="Duran D."/>
            <person name="Rogel M.A."/>
            <person name="Rey L."/>
            <person name="Imperial J."/>
            <person name="Ruiz-Argueso T."/>
            <person name="Martinez-Romero E."/>
        </authorList>
    </citation>
    <scope>NUCLEOTIDE SEQUENCE [LARGE SCALE GENOMIC DNA]</scope>
    <source>
        <strain evidence="10 11">LMTR 13</strain>
    </source>
</reference>
<dbReference type="InterPro" id="IPR005467">
    <property type="entry name" value="His_kinase_dom"/>
</dbReference>
<dbReference type="SMART" id="SM00388">
    <property type="entry name" value="HisKA"/>
    <property type="match status" value="1"/>
</dbReference>
<dbReference type="Pfam" id="PF04392">
    <property type="entry name" value="ABC_sub_bind"/>
    <property type="match status" value="1"/>
</dbReference>
<dbReference type="CDD" id="cd00082">
    <property type="entry name" value="HisKA"/>
    <property type="match status" value="1"/>
</dbReference>
<dbReference type="InterPro" id="IPR007487">
    <property type="entry name" value="ABC_transpt-TYRBP-like"/>
</dbReference>
<dbReference type="PANTHER" id="PTHR43065">
    <property type="entry name" value="SENSOR HISTIDINE KINASE"/>
    <property type="match status" value="1"/>
</dbReference>
<dbReference type="KEGG" id="bic:LMTR13_14390"/>
<evidence type="ECO:0000259" key="9">
    <source>
        <dbReference type="PROSITE" id="PS50109"/>
    </source>
</evidence>
<evidence type="ECO:0000256" key="8">
    <source>
        <dbReference type="ARBA" id="ARBA00023012"/>
    </source>
</evidence>
<keyword evidence="7" id="KW-0067">ATP-binding</keyword>
<proteinExistence type="predicted"/>
<dbReference type="PRINTS" id="PR00344">
    <property type="entry name" value="BCTRLSENSOR"/>
</dbReference>
<dbReference type="Pfam" id="PF02518">
    <property type="entry name" value="HATPase_c"/>
    <property type="match status" value="1"/>
</dbReference>
<organism evidence="10 11">
    <name type="scientific">Bradyrhizobium icense</name>
    <dbReference type="NCBI Taxonomy" id="1274631"/>
    <lineage>
        <taxon>Bacteria</taxon>
        <taxon>Pseudomonadati</taxon>
        <taxon>Pseudomonadota</taxon>
        <taxon>Alphaproteobacteria</taxon>
        <taxon>Hyphomicrobiales</taxon>
        <taxon>Nitrobacteraceae</taxon>
        <taxon>Bradyrhizobium</taxon>
    </lineage>
</organism>
<dbReference type="EC" id="2.7.13.3" evidence="2"/>
<comment type="catalytic activity">
    <reaction evidence="1">
        <text>ATP + protein L-histidine = ADP + protein N-phospho-L-histidine.</text>
        <dbReference type="EC" id="2.7.13.3"/>
    </reaction>
</comment>
<dbReference type="GO" id="GO:0005524">
    <property type="term" value="F:ATP binding"/>
    <property type="evidence" value="ECO:0007669"/>
    <property type="project" value="UniProtKB-KW"/>
</dbReference>
<evidence type="ECO:0000256" key="3">
    <source>
        <dbReference type="ARBA" id="ARBA00022553"/>
    </source>
</evidence>
<dbReference type="SUPFAM" id="SSF47384">
    <property type="entry name" value="Homodimeric domain of signal transducing histidine kinase"/>
    <property type="match status" value="1"/>
</dbReference>
<dbReference type="STRING" id="1274631.LMTR13_14390"/>
<dbReference type="Gene3D" id="3.40.50.2300">
    <property type="match status" value="2"/>
</dbReference>
<dbReference type="Pfam" id="PF00512">
    <property type="entry name" value="HisKA"/>
    <property type="match status" value="1"/>
</dbReference>
<gene>
    <name evidence="10" type="ORF">LMTR13_14390</name>
</gene>
<keyword evidence="8" id="KW-0902">Two-component regulatory system</keyword>
<evidence type="ECO:0000256" key="7">
    <source>
        <dbReference type="ARBA" id="ARBA00022840"/>
    </source>
</evidence>
<dbReference type="InterPro" id="IPR003594">
    <property type="entry name" value="HATPase_dom"/>
</dbReference>
<dbReference type="PANTHER" id="PTHR43065:SF42">
    <property type="entry name" value="TWO-COMPONENT SENSOR PPRA"/>
    <property type="match status" value="1"/>
</dbReference>
<dbReference type="GO" id="GO:0000155">
    <property type="term" value="F:phosphorelay sensor kinase activity"/>
    <property type="evidence" value="ECO:0007669"/>
    <property type="project" value="InterPro"/>
</dbReference>
<keyword evidence="3" id="KW-0597">Phosphoprotein</keyword>
<protein>
    <recommendedName>
        <fullName evidence="2">histidine kinase</fullName>
        <ecNumber evidence="2">2.7.13.3</ecNumber>
    </recommendedName>
</protein>
<evidence type="ECO:0000256" key="1">
    <source>
        <dbReference type="ARBA" id="ARBA00000085"/>
    </source>
</evidence>
<dbReference type="Proteomes" id="UP000092839">
    <property type="component" value="Chromosome"/>
</dbReference>
<dbReference type="SMART" id="SM00387">
    <property type="entry name" value="HATPase_c"/>
    <property type="match status" value="1"/>
</dbReference>
<dbReference type="InterPro" id="IPR004358">
    <property type="entry name" value="Sig_transdc_His_kin-like_C"/>
</dbReference>
<evidence type="ECO:0000256" key="5">
    <source>
        <dbReference type="ARBA" id="ARBA00022741"/>
    </source>
</evidence>
<sequence>MITTIVARVFLVGFFALLVPTYVSAQDRRPQSVLVLDQSNLRGPFYYQLSSGLREVFDVDGRITVYGENLDLTRFGDAAYEESLKRHLNEKYRDRQIGVIVANGVGTFEHTLRWREELWPGIPIVFAMLEATQLAKLGQVANVTGVAIRNSLADAIKTARAVVPALDTIVLVGDSWDRQSLFRHWGEEIPTATSGLKVIDLVGQKMPEILKRVAELPERSAIVYSGVFSDGAGTYYPPATAMRLIADEANCPIVVGAEPLLAAGAIGGYSLIAKEIGTAAGRLALRVLNGEQAGDIPPVTHESKPLFNWKQMQRWNVSESSLPQQSEIRFREPNLLEQYRWQTMAVAAAILIQAGLIMFLLHERHLRHSAEVESHKRMTELAHVNRQATTGELSSSIAHELNQPLGSILTNAETAELILKSDQPDLEEIREILADIKRDDQRAGEVIRRLRNFLKRTPFETRDVDLNEVMGEAFRFLSVQASARNVALYLQTAPGALRIKGDPIQLQQVILNLVVNAMDAMASIPYGRTVIGRTEWNGGSSVMISISDSGPGIPADKLAQVFDPFFTTKDQGMGIGLSIARTIILAHKGQIWAENQSGGGAAFHFSLPLVA</sequence>
<dbReference type="AlphaFoldDB" id="A0A1B1UEJ0"/>
<dbReference type="PROSITE" id="PS50109">
    <property type="entry name" value="HIS_KIN"/>
    <property type="match status" value="1"/>
</dbReference>
<dbReference type="InterPro" id="IPR036890">
    <property type="entry name" value="HATPase_C_sf"/>
</dbReference>
<keyword evidence="4" id="KW-0808">Transferase</keyword>
<dbReference type="Gene3D" id="3.30.565.10">
    <property type="entry name" value="Histidine kinase-like ATPase, C-terminal domain"/>
    <property type="match status" value="1"/>
</dbReference>
<feature type="domain" description="Histidine kinase" evidence="9">
    <location>
        <begin position="396"/>
        <end position="611"/>
    </location>
</feature>
<evidence type="ECO:0000256" key="2">
    <source>
        <dbReference type="ARBA" id="ARBA00012438"/>
    </source>
</evidence>
<dbReference type="InterPro" id="IPR036097">
    <property type="entry name" value="HisK_dim/P_sf"/>
</dbReference>
<dbReference type="EMBL" id="CP016428">
    <property type="protein sequence ID" value="ANW01182.1"/>
    <property type="molecule type" value="Genomic_DNA"/>
</dbReference>
<evidence type="ECO:0000313" key="11">
    <source>
        <dbReference type="Proteomes" id="UP000092839"/>
    </source>
</evidence>
<evidence type="ECO:0000256" key="6">
    <source>
        <dbReference type="ARBA" id="ARBA00022777"/>
    </source>
</evidence>
<keyword evidence="5" id="KW-0547">Nucleotide-binding</keyword>
<keyword evidence="6" id="KW-0418">Kinase</keyword>
<dbReference type="FunFam" id="1.10.287.130:FF:000055">
    <property type="entry name" value="Two-component sensor histidine kinase"/>
    <property type="match status" value="1"/>
</dbReference>
<dbReference type="OrthoDB" id="9789238at2"/>
<dbReference type="Gene3D" id="1.10.287.130">
    <property type="match status" value="1"/>
</dbReference>
<dbReference type="SUPFAM" id="SSF55874">
    <property type="entry name" value="ATPase domain of HSP90 chaperone/DNA topoisomerase II/histidine kinase"/>
    <property type="match status" value="1"/>
</dbReference>